<accession>A0A6P1T5J6</accession>
<sequence>MTMSSHLTELQKKHQTLSLKIEEELRSPAADDLAVATLKRQKLYLKDEIARLSSQL</sequence>
<proteinExistence type="predicted"/>
<dbReference type="Proteomes" id="UP000464495">
    <property type="component" value="Chromosome"/>
</dbReference>
<protein>
    <submittedName>
        <fullName evidence="1">DUF465 domain-containing protein</fullName>
    </submittedName>
</protein>
<dbReference type="InterPro" id="IPR038444">
    <property type="entry name" value="DUF465_sf"/>
</dbReference>
<dbReference type="RefSeq" id="WP_161863567.1">
    <property type="nucleotide sequence ID" value="NZ_CP046620.1"/>
</dbReference>
<organism evidence="1 2">
    <name type="scientific">Algicella marina</name>
    <dbReference type="NCBI Taxonomy" id="2683284"/>
    <lineage>
        <taxon>Bacteria</taxon>
        <taxon>Pseudomonadati</taxon>
        <taxon>Pseudomonadota</taxon>
        <taxon>Alphaproteobacteria</taxon>
        <taxon>Rhodobacterales</taxon>
        <taxon>Paracoccaceae</taxon>
        <taxon>Algicella</taxon>
    </lineage>
</organism>
<dbReference type="Pfam" id="PF04325">
    <property type="entry name" value="DUF465"/>
    <property type="match status" value="1"/>
</dbReference>
<gene>
    <name evidence="1" type="ORF">GO499_18475</name>
</gene>
<evidence type="ECO:0000313" key="2">
    <source>
        <dbReference type="Proteomes" id="UP000464495"/>
    </source>
</evidence>
<reference evidence="1 2" key="1">
    <citation type="submission" date="2019-12" db="EMBL/GenBank/DDBJ databases">
        <title>Complete genome sequence of Algicella marina strain 9Alg 56(T) isolated from the red alga Tichocarpus crinitus.</title>
        <authorList>
            <person name="Kim S.-G."/>
            <person name="Nedashkovskaya O.I."/>
        </authorList>
    </citation>
    <scope>NUCLEOTIDE SEQUENCE [LARGE SCALE GENOMIC DNA]</scope>
    <source>
        <strain evidence="1 2">9Alg 56</strain>
    </source>
</reference>
<name>A0A6P1T5J6_9RHOB</name>
<dbReference type="EMBL" id="CP046620">
    <property type="protein sequence ID" value="QHQ37025.1"/>
    <property type="molecule type" value="Genomic_DNA"/>
</dbReference>
<dbReference type="Gene3D" id="6.10.280.50">
    <property type="match status" value="1"/>
</dbReference>
<evidence type="ECO:0000313" key="1">
    <source>
        <dbReference type="EMBL" id="QHQ37025.1"/>
    </source>
</evidence>
<dbReference type="InterPro" id="IPR007420">
    <property type="entry name" value="DUF465"/>
</dbReference>
<dbReference type="AlphaFoldDB" id="A0A6P1T5J6"/>
<dbReference type="KEGG" id="amaq:GO499_18475"/>
<keyword evidence="2" id="KW-1185">Reference proteome</keyword>